<organism evidence="2 3">
    <name type="scientific">Gordonia sihwensis NBRC 108236</name>
    <dbReference type="NCBI Taxonomy" id="1223544"/>
    <lineage>
        <taxon>Bacteria</taxon>
        <taxon>Bacillati</taxon>
        <taxon>Actinomycetota</taxon>
        <taxon>Actinomycetes</taxon>
        <taxon>Mycobacteriales</taxon>
        <taxon>Gordoniaceae</taxon>
        <taxon>Gordonia</taxon>
    </lineage>
</organism>
<dbReference type="AlphaFoldDB" id="L7LHP4"/>
<evidence type="ECO:0000313" key="3">
    <source>
        <dbReference type="Proteomes" id="UP000035083"/>
    </source>
</evidence>
<dbReference type="EMBL" id="BANU01000010">
    <property type="protein sequence ID" value="GAC60635.1"/>
    <property type="molecule type" value="Genomic_DNA"/>
</dbReference>
<feature type="coiled-coil region" evidence="1">
    <location>
        <begin position="26"/>
        <end position="98"/>
    </location>
</feature>
<accession>L7LHP4</accession>
<evidence type="ECO:0000313" key="2">
    <source>
        <dbReference type="EMBL" id="GAC60635.1"/>
    </source>
</evidence>
<protein>
    <submittedName>
        <fullName evidence="2">Uncharacterized protein</fullName>
    </submittedName>
</protein>
<reference evidence="2 3" key="1">
    <citation type="submission" date="2012-12" db="EMBL/GenBank/DDBJ databases">
        <title>Whole genome shotgun sequence of Gordonia sihwensis NBRC 108236.</title>
        <authorList>
            <person name="Yoshida I."/>
            <person name="Hosoyama A."/>
            <person name="Tsuchikane K."/>
            <person name="Ando Y."/>
            <person name="Baba S."/>
            <person name="Ohji S."/>
            <person name="Hamada M."/>
            <person name="Tamura T."/>
            <person name="Yamazoe A."/>
            <person name="Yamazaki S."/>
            <person name="Fujita N."/>
        </authorList>
    </citation>
    <scope>NUCLEOTIDE SEQUENCE [LARGE SCALE GENOMIC DNA]</scope>
    <source>
        <strain evidence="2 3">NBRC 108236</strain>
    </source>
</reference>
<name>L7LHP4_9ACTN</name>
<keyword evidence="1" id="KW-0175">Coiled coil</keyword>
<evidence type="ECO:0000256" key="1">
    <source>
        <dbReference type="SAM" id="Coils"/>
    </source>
</evidence>
<comment type="caution">
    <text evidence="2">The sequence shown here is derived from an EMBL/GenBank/DDBJ whole genome shotgun (WGS) entry which is preliminary data.</text>
</comment>
<sequence>MNQIDETMRALLAVYRADLNDRDEQIANLTYRANEAERLRADLKRESEKNVDAVKVAMDLRSDVKDANTKIKKLEGIIESLKIELVNAREAATAAKEGRIPNYYSTATVGDTSS</sequence>
<dbReference type="Proteomes" id="UP000035083">
    <property type="component" value="Unassembled WGS sequence"/>
</dbReference>
<dbReference type="RefSeq" id="WP_006896017.1">
    <property type="nucleotide sequence ID" value="NZ_BANU01000010.1"/>
</dbReference>
<proteinExistence type="predicted"/>
<keyword evidence="3" id="KW-1185">Reference proteome</keyword>
<gene>
    <name evidence="2" type="ORF">GSI01S_10_02290</name>
</gene>